<name>A0A5J4V5K8_9EUKA</name>
<evidence type="ECO:0000256" key="5">
    <source>
        <dbReference type="ARBA" id="ARBA00023136"/>
    </source>
</evidence>
<feature type="transmembrane region" description="Helical" evidence="7">
    <location>
        <begin position="201"/>
        <end position="221"/>
    </location>
</feature>
<protein>
    <recommendedName>
        <fullName evidence="7">Choline transporter-like protein</fullName>
    </recommendedName>
</protein>
<evidence type="ECO:0000256" key="4">
    <source>
        <dbReference type="ARBA" id="ARBA00022989"/>
    </source>
</evidence>
<feature type="transmembrane region" description="Helical" evidence="7">
    <location>
        <begin position="242"/>
        <end position="272"/>
    </location>
</feature>
<organism evidence="8 9">
    <name type="scientific">Streblomastix strix</name>
    <dbReference type="NCBI Taxonomy" id="222440"/>
    <lineage>
        <taxon>Eukaryota</taxon>
        <taxon>Metamonada</taxon>
        <taxon>Preaxostyla</taxon>
        <taxon>Oxymonadida</taxon>
        <taxon>Streblomastigidae</taxon>
        <taxon>Streblomastix</taxon>
    </lineage>
</organism>
<feature type="transmembrane region" description="Helical" evidence="7">
    <location>
        <begin position="162"/>
        <end position="189"/>
    </location>
</feature>
<dbReference type="OrthoDB" id="420519at2759"/>
<evidence type="ECO:0000256" key="6">
    <source>
        <dbReference type="ARBA" id="ARBA00023180"/>
    </source>
</evidence>
<evidence type="ECO:0000256" key="2">
    <source>
        <dbReference type="ARBA" id="ARBA00007168"/>
    </source>
</evidence>
<comment type="function">
    <text evidence="7">Choline transporter.</text>
</comment>
<sequence length="569" mass="63881">MFHSQNILGSDTGSPMTDVKFKNGFQKLDFESREGMNDKCCLITFLITVFLGLVMLIVICSIGKPNELLEISVLNGYPDNDIMHESGDFMSINQVEKDKQLGQFVSIQYNADGTVSDVIGDYFTRFCNDFITHIWMMFVLAIIALVLGFGYIILLKYYVKQLVWISIILGITLIFLIGAALIVVGVMLLKYETWKVTGYGIIAAGAIILIIGLIAILVIYLSRFQIRLGVQLMKEACNALRAMPFLPICTAVLNLFEIICFGFFVLLIIYSLGITTEKNFYGIKIKTPSNTSYYLIAVGSVIYTWIVLFATGCNQNIIAGAAASWYFVHKEDGDALENWPILSTIKRNFLHHLGSIAAGSLIITIVNTLKRISEWATKKARKSCCCVMLLSCCCLCIMKCLERIIARVTENAYIIMQIKGENFWQSTKQAIYLMLRSFYQIIVLDKVMGIISCIGTMFIFIFILFFSFLIIRPDFFKIADSSSDYIPSLSWWLLILLSVIIGLIIMSILIDAFSFTVKSIFVCYFIDKEMYAAHGQLSQNANASQAGFGPGEKIMKSDGNIEMNIIKEG</sequence>
<feature type="transmembrane region" description="Helical" evidence="7">
    <location>
        <begin position="134"/>
        <end position="155"/>
    </location>
</feature>
<dbReference type="InterPro" id="IPR007603">
    <property type="entry name" value="Choline_transptr-like"/>
</dbReference>
<evidence type="ECO:0000256" key="7">
    <source>
        <dbReference type="RuleBase" id="RU368066"/>
    </source>
</evidence>
<dbReference type="PANTHER" id="PTHR12385">
    <property type="entry name" value="CHOLINE TRANSPORTER-LIKE (SLC FAMILY 44)"/>
    <property type="match status" value="1"/>
</dbReference>
<feature type="transmembrane region" description="Helical" evidence="7">
    <location>
        <begin position="491"/>
        <end position="510"/>
    </location>
</feature>
<evidence type="ECO:0000256" key="3">
    <source>
        <dbReference type="ARBA" id="ARBA00022692"/>
    </source>
</evidence>
<feature type="transmembrane region" description="Helical" evidence="7">
    <location>
        <begin position="447"/>
        <end position="471"/>
    </location>
</feature>
<evidence type="ECO:0000313" key="9">
    <source>
        <dbReference type="Proteomes" id="UP000324800"/>
    </source>
</evidence>
<dbReference type="GO" id="GO:0022857">
    <property type="term" value="F:transmembrane transporter activity"/>
    <property type="evidence" value="ECO:0007669"/>
    <property type="project" value="UniProtKB-UniRule"/>
</dbReference>
<feature type="transmembrane region" description="Helical" evidence="7">
    <location>
        <begin position="292"/>
        <end position="310"/>
    </location>
</feature>
<comment type="caution">
    <text evidence="8">The sequence shown here is derived from an EMBL/GenBank/DDBJ whole genome shotgun (WGS) entry which is preliminary data.</text>
</comment>
<keyword evidence="3 7" id="KW-0812">Transmembrane</keyword>
<dbReference type="GO" id="GO:0005886">
    <property type="term" value="C:plasma membrane"/>
    <property type="evidence" value="ECO:0007669"/>
    <property type="project" value="UniProtKB-SubCell"/>
</dbReference>
<dbReference type="EMBL" id="SNRW01009363">
    <property type="protein sequence ID" value="KAA6378119.1"/>
    <property type="molecule type" value="Genomic_DNA"/>
</dbReference>
<evidence type="ECO:0000256" key="1">
    <source>
        <dbReference type="ARBA" id="ARBA00004141"/>
    </source>
</evidence>
<dbReference type="Pfam" id="PF04515">
    <property type="entry name" value="Choline_transpo"/>
    <property type="match status" value="1"/>
</dbReference>
<evidence type="ECO:0000313" key="8">
    <source>
        <dbReference type="EMBL" id="KAA6378119.1"/>
    </source>
</evidence>
<keyword evidence="6" id="KW-0325">Glycoprotein</keyword>
<comment type="subcellular location">
    <subcellularLocation>
        <location evidence="7">Cell membrane</location>
        <topology evidence="7">Multi-pass membrane protein</topology>
    </subcellularLocation>
    <subcellularLocation>
        <location evidence="1">Membrane</location>
        <topology evidence="1">Multi-pass membrane protein</topology>
    </subcellularLocation>
</comment>
<dbReference type="Proteomes" id="UP000324800">
    <property type="component" value="Unassembled WGS sequence"/>
</dbReference>
<feature type="transmembrane region" description="Helical" evidence="7">
    <location>
        <begin position="40"/>
        <end position="59"/>
    </location>
</feature>
<dbReference type="PANTHER" id="PTHR12385:SF14">
    <property type="entry name" value="CHOLINE TRANSPORTER-LIKE 2"/>
    <property type="match status" value="1"/>
</dbReference>
<keyword evidence="5 7" id="KW-0472">Membrane</keyword>
<keyword evidence="4 7" id="KW-1133">Transmembrane helix</keyword>
<reference evidence="8 9" key="1">
    <citation type="submission" date="2019-03" db="EMBL/GenBank/DDBJ databases">
        <title>Single cell metagenomics reveals metabolic interactions within the superorganism composed of flagellate Streblomastix strix and complex community of Bacteroidetes bacteria on its surface.</title>
        <authorList>
            <person name="Treitli S.C."/>
            <person name="Kolisko M."/>
            <person name="Husnik F."/>
            <person name="Keeling P."/>
            <person name="Hampl V."/>
        </authorList>
    </citation>
    <scope>NUCLEOTIDE SEQUENCE [LARGE SCALE GENOMIC DNA]</scope>
    <source>
        <strain evidence="8">ST1C</strain>
    </source>
</reference>
<gene>
    <name evidence="8" type="ORF">EZS28_026355</name>
</gene>
<dbReference type="AlphaFoldDB" id="A0A5J4V5K8"/>
<accession>A0A5J4V5K8</accession>
<proteinExistence type="inferred from homology"/>
<comment type="similarity">
    <text evidence="2 7">Belongs to the CTL (choline transporter-like) family.</text>
</comment>